<dbReference type="FunFam" id="3.30.160.60:FF:000043">
    <property type="entry name" value="Scratch family zinc finger 2"/>
    <property type="match status" value="1"/>
</dbReference>
<evidence type="ECO:0000256" key="10">
    <source>
        <dbReference type="SAM" id="MobiDB-lite"/>
    </source>
</evidence>
<gene>
    <name evidence="12" type="ORF">ACJMK2_010555</name>
</gene>
<evidence type="ECO:0000259" key="11">
    <source>
        <dbReference type="PROSITE" id="PS50157"/>
    </source>
</evidence>
<evidence type="ECO:0000256" key="6">
    <source>
        <dbReference type="ARBA" id="ARBA00023125"/>
    </source>
</evidence>
<evidence type="ECO:0000313" key="12">
    <source>
        <dbReference type="EMBL" id="KAL3860431.1"/>
    </source>
</evidence>
<keyword evidence="5" id="KW-0862">Zinc</keyword>
<evidence type="ECO:0000256" key="1">
    <source>
        <dbReference type="ARBA" id="ARBA00004123"/>
    </source>
</evidence>
<dbReference type="Gene3D" id="3.30.160.60">
    <property type="entry name" value="Classic Zinc Finger"/>
    <property type="match status" value="3"/>
</dbReference>
<dbReference type="Pfam" id="PF00096">
    <property type="entry name" value="zf-C2H2"/>
    <property type="match status" value="4"/>
</dbReference>
<dbReference type="PANTHER" id="PTHR23235:SF176">
    <property type="entry name" value="C2H2-TYPE DOMAIN-CONTAINING PROTEIN"/>
    <property type="match status" value="1"/>
</dbReference>
<feature type="domain" description="C2H2-type" evidence="11">
    <location>
        <begin position="307"/>
        <end position="334"/>
    </location>
</feature>
<dbReference type="AlphaFoldDB" id="A0ABD3VH36"/>
<accession>A0ABD3VH36</accession>
<dbReference type="Proteomes" id="UP001634394">
    <property type="component" value="Unassembled WGS sequence"/>
</dbReference>
<keyword evidence="6" id="KW-0238">DNA-binding</keyword>
<evidence type="ECO:0000256" key="3">
    <source>
        <dbReference type="ARBA" id="ARBA00022737"/>
    </source>
</evidence>
<evidence type="ECO:0000256" key="8">
    <source>
        <dbReference type="ARBA" id="ARBA00037948"/>
    </source>
</evidence>
<keyword evidence="3" id="KW-0677">Repeat</keyword>
<comment type="subcellular location">
    <subcellularLocation>
        <location evidence="1">Nucleus</location>
    </subcellularLocation>
</comment>
<evidence type="ECO:0000256" key="7">
    <source>
        <dbReference type="ARBA" id="ARBA00023242"/>
    </source>
</evidence>
<proteinExistence type="inferred from homology"/>
<keyword evidence="13" id="KW-1185">Reference proteome</keyword>
<dbReference type="PROSITE" id="PS50157">
    <property type="entry name" value="ZINC_FINGER_C2H2_2"/>
    <property type="match status" value="4"/>
</dbReference>
<reference evidence="12 13" key="1">
    <citation type="submission" date="2024-11" db="EMBL/GenBank/DDBJ databases">
        <title>Chromosome-level genome assembly of the freshwater bivalve Anodonta woodiana.</title>
        <authorList>
            <person name="Chen X."/>
        </authorList>
    </citation>
    <scope>NUCLEOTIDE SEQUENCE [LARGE SCALE GENOMIC DNA]</scope>
    <source>
        <strain evidence="12">MN2024</strain>
        <tissue evidence="12">Gills</tissue>
    </source>
</reference>
<evidence type="ECO:0000256" key="9">
    <source>
        <dbReference type="PROSITE-ProRule" id="PRU00042"/>
    </source>
</evidence>
<organism evidence="12 13">
    <name type="scientific">Sinanodonta woodiana</name>
    <name type="common">Chinese pond mussel</name>
    <name type="synonym">Anodonta woodiana</name>
    <dbReference type="NCBI Taxonomy" id="1069815"/>
    <lineage>
        <taxon>Eukaryota</taxon>
        <taxon>Metazoa</taxon>
        <taxon>Spiralia</taxon>
        <taxon>Lophotrochozoa</taxon>
        <taxon>Mollusca</taxon>
        <taxon>Bivalvia</taxon>
        <taxon>Autobranchia</taxon>
        <taxon>Heteroconchia</taxon>
        <taxon>Palaeoheterodonta</taxon>
        <taxon>Unionida</taxon>
        <taxon>Unionoidea</taxon>
        <taxon>Unionidae</taxon>
        <taxon>Unioninae</taxon>
        <taxon>Sinanodonta</taxon>
    </lineage>
</organism>
<feature type="domain" description="C2H2-type" evidence="11">
    <location>
        <begin position="362"/>
        <end position="391"/>
    </location>
</feature>
<name>A0ABD3VH36_SINWO</name>
<keyword evidence="2" id="KW-0479">Metal-binding</keyword>
<feature type="domain" description="C2H2-type" evidence="11">
    <location>
        <begin position="393"/>
        <end position="412"/>
    </location>
</feature>
<dbReference type="GO" id="GO:0005634">
    <property type="term" value="C:nucleus"/>
    <property type="evidence" value="ECO:0007669"/>
    <property type="project" value="UniProtKB-SubCell"/>
</dbReference>
<dbReference type="FunFam" id="3.30.160.60:FF:000446">
    <property type="entry name" value="Zinc finger protein"/>
    <property type="match status" value="1"/>
</dbReference>
<protein>
    <recommendedName>
        <fullName evidence="11">C2H2-type domain-containing protein</fullName>
    </recommendedName>
</protein>
<dbReference type="InterPro" id="IPR036236">
    <property type="entry name" value="Znf_C2H2_sf"/>
</dbReference>
<evidence type="ECO:0000256" key="4">
    <source>
        <dbReference type="ARBA" id="ARBA00022771"/>
    </source>
</evidence>
<dbReference type="PROSITE" id="PS00028">
    <property type="entry name" value="ZINC_FINGER_C2H2_1"/>
    <property type="match status" value="3"/>
</dbReference>
<evidence type="ECO:0000256" key="2">
    <source>
        <dbReference type="ARBA" id="ARBA00022723"/>
    </source>
</evidence>
<comment type="similarity">
    <text evidence="8">Belongs to the snail C2H2-type zinc-finger protein family.</text>
</comment>
<feature type="domain" description="C2H2-type" evidence="11">
    <location>
        <begin position="334"/>
        <end position="361"/>
    </location>
</feature>
<keyword evidence="7" id="KW-0539">Nucleus</keyword>
<dbReference type="FunFam" id="3.30.160.60:FF:000125">
    <property type="entry name" value="Putative zinc finger protein 143"/>
    <property type="match status" value="1"/>
</dbReference>
<dbReference type="PANTHER" id="PTHR23235">
    <property type="entry name" value="KRUEPPEL-LIKE TRANSCRIPTION FACTOR"/>
    <property type="match status" value="1"/>
</dbReference>
<dbReference type="GO" id="GO:0003677">
    <property type="term" value="F:DNA binding"/>
    <property type="evidence" value="ECO:0007669"/>
    <property type="project" value="UniProtKB-KW"/>
</dbReference>
<dbReference type="EMBL" id="JBJQND010000012">
    <property type="protein sequence ID" value="KAL3860431.1"/>
    <property type="molecule type" value="Genomic_DNA"/>
</dbReference>
<sequence>MPKCLMNAIRGYKSGKYFGNIECDPYVMTTRSGLSIKKVPLSKEGTLNRVALPTVREPIPPSTQTKKKHTIVKYKSLSYLSFVTRFYMCLRVPGYDFAGVNPRETIEFLEACPLASQPSGSGGDEEDLDNSKSDLNDETQILFRNLKQKGNINKEDRYSSSSDSECEDTELEKNNNFANINDDDQSLRDYSKNTFVSRGSFCNIGNFFRERILLDPAMNNYDQRYKTTPISGYISDGSSSNTGSIASKCRSVSTDSEPFDIDHEEEEEEVVDDDEAFNGGKDSSNGKGNVNNIRVDFLGTGDGKRLLKCHECEKVFGLMSAYTAHIKSHIKTKNKCSICGKLFSRSWLLKGHLRTHTGERPFACQYPGCDKAFADKSNLRSHMMIHTVTSKNYQCKKCGRAFAQKRYLHKHMLEVCRMTF</sequence>
<evidence type="ECO:0000313" key="13">
    <source>
        <dbReference type="Proteomes" id="UP001634394"/>
    </source>
</evidence>
<dbReference type="SMART" id="SM00355">
    <property type="entry name" value="ZnF_C2H2"/>
    <property type="match status" value="4"/>
</dbReference>
<dbReference type="InterPro" id="IPR013087">
    <property type="entry name" value="Znf_C2H2_type"/>
</dbReference>
<keyword evidence="4 9" id="KW-0863">Zinc-finger</keyword>
<dbReference type="GO" id="GO:0008270">
    <property type="term" value="F:zinc ion binding"/>
    <property type="evidence" value="ECO:0007669"/>
    <property type="project" value="UniProtKB-KW"/>
</dbReference>
<comment type="caution">
    <text evidence="12">The sequence shown here is derived from an EMBL/GenBank/DDBJ whole genome shotgun (WGS) entry which is preliminary data.</text>
</comment>
<dbReference type="SUPFAM" id="SSF57667">
    <property type="entry name" value="beta-beta-alpha zinc fingers"/>
    <property type="match status" value="2"/>
</dbReference>
<feature type="region of interest" description="Disordered" evidence="10">
    <location>
        <begin position="153"/>
        <end position="184"/>
    </location>
</feature>
<evidence type="ECO:0000256" key="5">
    <source>
        <dbReference type="ARBA" id="ARBA00022833"/>
    </source>
</evidence>